<keyword evidence="9" id="KW-0906">Nuclear pore complex</keyword>
<evidence type="ECO:0000256" key="2">
    <source>
        <dbReference type="ARBA" id="ARBA00010102"/>
    </source>
</evidence>
<keyword evidence="6" id="KW-0509">mRNA transport</keyword>
<dbReference type="PROSITE" id="PS50294">
    <property type="entry name" value="WD_REPEATS_REGION"/>
    <property type="match status" value="1"/>
</dbReference>
<gene>
    <name evidence="13" type="ORF">M0811_11182</name>
</gene>
<evidence type="ECO:0000313" key="13">
    <source>
        <dbReference type="EMBL" id="KAJ5070153.1"/>
    </source>
</evidence>
<dbReference type="PANTHER" id="PTHR11024:SF2">
    <property type="entry name" value="PROTEIN SEC13 HOMOLOG"/>
    <property type="match status" value="1"/>
</dbReference>
<dbReference type="Pfam" id="PF00400">
    <property type="entry name" value="WD40"/>
    <property type="match status" value="4"/>
</dbReference>
<feature type="region of interest" description="Disordered" evidence="12">
    <location>
        <begin position="297"/>
        <end position="321"/>
    </location>
</feature>
<sequence>MQTQTFNPNHEENIQDAKIDFYGKKLATCSLDGTIKIFTITEDTQTLVATIKGHQGPVWALSWSHPKFGVFLASCGNDQKVVIWKEKNAQNNIWEKAYEFQENKLSVNTVSFGPEEYGLVLGAGASDGTITVHRLSTESGRWGVKKFKAHEMGVNAISWGPYEPVNADDIGGESKAKPRLKMVSGGCDNLVKIWSLSDEEEWENEVVLQGHKNWIRSVDWSPALYSPEGLIASGSQDKSIIIWAPDNDNRWKKIFQNSFNDTVWSVSWSFNASLLAVSLGNGDSSLWKQNNHGQWSQISDLDKNEEKEKDEEKEKEKDEKK</sequence>
<keyword evidence="8" id="KW-0811">Translocation</keyword>
<dbReference type="InterPro" id="IPR001680">
    <property type="entry name" value="WD40_rpt"/>
</dbReference>
<evidence type="ECO:0000256" key="10">
    <source>
        <dbReference type="ARBA" id="ARBA00023242"/>
    </source>
</evidence>
<evidence type="ECO:0000256" key="1">
    <source>
        <dbReference type="ARBA" id="ARBA00004567"/>
    </source>
</evidence>
<feature type="repeat" description="WD" evidence="11">
    <location>
        <begin position="51"/>
        <end position="85"/>
    </location>
</feature>
<dbReference type="SUPFAM" id="SSF50978">
    <property type="entry name" value="WD40 repeat-like"/>
    <property type="match status" value="1"/>
</dbReference>
<reference evidence="13" key="1">
    <citation type="submission" date="2022-10" db="EMBL/GenBank/DDBJ databases">
        <title>Novel sulphate-reducing endosymbionts in the free-living metamonad Anaeramoeba.</title>
        <authorList>
            <person name="Jerlstrom-Hultqvist J."/>
            <person name="Cepicka I."/>
            <person name="Gallot-Lavallee L."/>
            <person name="Salas-Leiva D."/>
            <person name="Curtis B.A."/>
            <person name="Zahonova K."/>
            <person name="Pipaliya S."/>
            <person name="Dacks J."/>
            <person name="Roger A.J."/>
        </authorList>
    </citation>
    <scope>NUCLEOTIDE SEQUENCE</scope>
    <source>
        <strain evidence="13">BMAN</strain>
    </source>
</reference>
<keyword evidence="4 11" id="KW-0853">WD repeat</keyword>
<protein>
    <submittedName>
        <fullName evidence="13">Protein sec13</fullName>
    </submittedName>
</protein>
<comment type="similarity">
    <text evidence="2">Belongs to the WD repeat SEC13 family.</text>
</comment>
<dbReference type="Proteomes" id="UP001149090">
    <property type="component" value="Unassembled WGS sequence"/>
</dbReference>
<evidence type="ECO:0000256" key="3">
    <source>
        <dbReference type="ARBA" id="ARBA00022448"/>
    </source>
</evidence>
<evidence type="ECO:0000256" key="11">
    <source>
        <dbReference type="PROSITE-ProRule" id="PRU00221"/>
    </source>
</evidence>
<evidence type="ECO:0000256" key="8">
    <source>
        <dbReference type="ARBA" id="ARBA00023010"/>
    </source>
</evidence>
<dbReference type="GO" id="GO:0031080">
    <property type="term" value="C:nuclear pore outer ring"/>
    <property type="evidence" value="ECO:0007669"/>
    <property type="project" value="TreeGrafter"/>
</dbReference>
<feature type="compositionally biased region" description="Basic and acidic residues" evidence="12">
    <location>
        <begin position="300"/>
        <end position="321"/>
    </location>
</feature>
<evidence type="ECO:0000256" key="4">
    <source>
        <dbReference type="ARBA" id="ARBA00022574"/>
    </source>
</evidence>
<dbReference type="GO" id="GO:0030127">
    <property type="term" value="C:COPII vesicle coat"/>
    <property type="evidence" value="ECO:0007669"/>
    <property type="project" value="TreeGrafter"/>
</dbReference>
<evidence type="ECO:0000313" key="14">
    <source>
        <dbReference type="Proteomes" id="UP001149090"/>
    </source>
</evidence>
<organism evidence="13 14">
    <name type="scientific">Anaeramoeba ignava</name>
    <name type="common">Anaerobic marine amoeba</name>
    <dbReference type="NCBI Taxonomy" id="1746090"/>
    <lineage>
        <taxon>Eukaryota</taxon>
        <taxon>Metamonada</taxon>
        <taxon>Anaeramoebidae</taxon>
        <taxon>Anaeramoeba</taxon>
    </lineage>
</organism>
<dbReference type="PROSITE" id="PS50082">
    <property type="entry name" value="WD_REPEATS_2"/>
    <property type="match status" value="2"/>
</dbReference>
<comment type="subcellular location">
    <subcellularLocation>
        <location evidence="1">Nucleus</location>
        <location evidence="1">Nuclear pore complex</location>
    </subcellularLocation>
</comment>
<keyword evidence="10" id="KW-0539">Nucleus</keyword>
<dbReference type="OrthoDB" id="364224at2759"/>
<dbReference type="Gene3D" id="2.130.10.10">
    <property type="entry name" value="YVTN repeat-like/Quinoprotein amine dehydrogenase"/>
    <property type="match status" value="1"/>
</dbReference>
<dbReference type="InterPro" id="IPR036322">
    <property type="entry name" value="WD40_repeat_dom_sf"/>
</dbReference>
<dbReference type="InterPro" id="IPR015943">
    <property type="entry name" value="WD40/YVTN_repeat-like_dom_sf"/>
</dbReference>
<evidence type="ECO:0000256" key="5">
    <source>
        <dbReference type="ARBA" id="ARBA00022737"/>
    </source>
</evidence>
<evidence type="ECO:0000256" key="6">
    <source>
        <dbReference type="ARBA" id="ARBA00022816"/>
    </source>
</evidence>
<feature type="repeat" description="WD" evidence="11">
    <location>
        <begin position="208"/>
        <end position="243"/>
    </location>
</feature>
<dbReference type="OMA" id="REGDQWE"/>
<keyword evidence="7" id="KW-0653">Protein transport</keyword>
<keyword evidence="3" id="KW-0813">Transport</keyword>
<keyword evidence="5" id="KW-0677">Repeat</keyword>
<accession>A0A9Q0R898</accession>
<dbReference type="SMART" id="SM00320">
    <property type="entry name" value="WD40"/>
    <property type="match status" value="6"/>
</dbReference>
<dbReference type="AlphaFoldDB" id="A0A9Q0R898"/>
<evidence type="ECO:0000256" key="9">
    <source>
        <dbReference type="ARBA" id="ARBA00023132"/>
    </source>
</evidence>
<dbReference type="GO" id="GO:0051028">
    <property type="term" value="P:mRNA transport"/>
    <property type="evidence" value="ECO:0007669"/>
    <property type="project" value="UniProtKB-KW"/>
</dbReference>
<dbReference type="GO" id="GO:0006606">
    <property type="term" value="P:protein import into nucleus"/>
    <property type="evidence" value="ECO:0007669"/>
    <property type="project" value="TreeGrafter"/>
</dbReference>
<comment type="caution">
    <text evidence="13">The sequence shown here is derived from an EMBL/GenBank/DDBJ whole genome shotgun (WGS) entry which is preliminary data.</text>
</comment>
<dbReference type="GO" id="GO:0005198">
    <property type="term" value="F:structural molecule activity"/>
    <property type="evidence" value="ECO:0007669"/>
    <property type="project" value="InterPro"/>
</dbReference>
<evidence type="ECO:0000256" key="7">
    <source>
        <dbReference type="ARBA" id="ARBA00022927"/>
    </source>
</evidence>
<dbReference type="PANTHER" id="PTHR11024">
    <property type="entry name" value="NUCLEAR PORE COMPLEX PROTEIN SEC13 / SEH1 FAMILY MEMBER"/>
    <property type="match status" value="1"/>
</dbReference>
<keyword evidence="14" id="KW-1185">Reference proteome</keyword>
<proteinExistence type="inferred from homology"/>
<evidence type="ECO:0000256" key="12">
    <source>
        <dbReference type="SAM" id="MobiDB-lite"/>
    </source>
</evidence>
<dbReference type="InterPro" id="IPR037363">
    <property type="entry name" value="Sec13/Seh1_fam"/>
</dbReference>
<name>A0A9Q0R898_ANAIG</name>
<dbReference type="EMBL" id="JAPDFW010000098">
    <property type="protein sequence ID" value="KAJ5070153.1"/>
    <property type="molecule type" value="Genomic_DNA"/>
</dbReference>
<dbReference type="GO" id="GO:0090114">
    <property type="term" value="P:COPII-coated vesicle budding"/>
    <property type="evidence" value="ECO:0007669"/>
    <property type="project" value="TreeGrafter"/>
</dbReference>